<dbReference type="InterPro" id="IPR046938">
    <property type="entry name" value="DNA_clamp_sf"/>
</dbReference>
<proteinExistence type="predicted"/>
<dbReference type="OrthoDB" id="43930at2"/>
<evidence type="ECO:0000313" key="2">
    <source>
        <dbReference type="Proteomes" id="UP000242592"/>
    </source>
</evidence>
<dbReference type="Proteomes" id="UP000242592">
    <property type="component" value="Unassembled WGS sequence"/>
</dbReference>
<keyword evidence="2" id="KW-1185">Reference proteome</keyword>
<dbReference type="AlphaFoldDB" id="A0A1M5RUG0"/>
<dbReference type="STRING" id="1123380.SAMN02745199_0625"/>
<evidence type="ECO:0000313" key="1">
    <source>
        <dbReference type="EMBL" id="SHH29799.1"/>
    </source>
</evidence>
<gene>
    <name evidence="1" type="ORF">SAMN02745199_0625</name>
</gene>
<name>A0A1M5RUG0_9BACT</name>
<sequence length="345" mass="39563">MKVTINAEKLKRIIAHIDKVCGSVEPINRLVGISYDNGYLTLYGSDGCFTVKAKITEMNPTSLKFSISLDILKYFISELKGNVFIYSDGNFVTFKVKEENLKLRVGKFRFEKFEDRFDVVSKVSSIFFTKDLDFATSHIEEGCMVDIFFNDKIKIAAEYKNIICYTSRDVLESYSNISWSIPYYSARHIVKSLKDTSSKDLIIGKSLNHMVIKGDFLYNLCGEEIVDNKLFLVEKELKESALISKLSLKHLKHYLRRSMMLGRNSQVKLSGTKRGIFFYTFSRGMEYKGMLEGRIESSFSTIANAYFLRSALNRIGGENLLLMLSKTHLIITTSQKKRFILLPLI</sequence>
<accession>A0A1M5RUG0</accession>
<dbReference type="SUPFAM" id="SSF55979">
    <property type="entry name" value="DNA clamp"/>
    <property type="match status" value="1"/>
</dbReference>
<evidence type="ECO:0008006" key="3">
    <source>
        <dbReference type="Google" id="ProtNLM"/>
    </source>
</evidence>
<organism evidence="1 2">
    <name type="scientific">Thermosipho atlanticus DSM 15807</name>
    <dbReference type="NCBI Taxonomy" id="1123380"/>
    <lineage>
        <taxon>Bacteria</taxon>
        <taxon>Thermotogati</taxon>
        <taxon>Thermotogota</taxon>
        <taxon>Thermotogae</taxon>
        <taxon>Thermotogales</taxon>
        <taxon>Fervidobacteriaceae</taxon>
        <taxon>Thermosipho</taxon>
    </lineage>
</organism>
<dbReference type="RefSeq" id="WP_073072087.1">
    <property type="nucleotide sequence ID" value="NZ_FQXN01000002.1"/>
</dbReference>
<protein>
    <recommendedName>
        <fullName evidence="3">DNA polymerase-3 subunit beta</fullName>
    </recommendedName>
</protein>
<dbReference type="EMBL" id="FQXN01000002">
    <property type="protein sequence ID" value="SHH29799.1"/>
    <property type="molecule type" value="Genomic_DNA"/>
</dbReference>
<reference evidence="2" key="1">
    <citation type="submission" date="2016-11" db="EMBL/GenBank/DDBJ databases">
        <authorList>
            <person name="Varghese N."/>
            <person name="Submissions S."/>
        </authorList>
    </citation>
    <scope>NUCLEOTIDE SEQUENCE [LARGE SCALE GENOMIC DNA]</scope>
    <source>
        <strain evidence="2">DSM 15807</strain>
    </source>
</reference>